<dbReference type="RefSeq" id="WP_045110871.1">
    <property type="nucleotide sequence ID" value="NZ_CAWRBC010000002.1"/>
</dbReference>
<evidence type="ECO:0000256" key="3">
    <source>
        <dbReference type="ARBA" id="ARBA00018111"/>
    </source>
</evidence>
<dbReference type="GO" id="GO:0005737">
    <property type="term" value="C:cytoplasm"/>
    <property type="evidence" value="ECO:0007669"/>
    <property type="project" value="UniProtKB-SubCell"/>
</dbReference>
<comment type="subcellular location">
    <subcellularLocation>
        <location evidence="1">Cytoplasm</location>
    </subcellularLocation>
</comment>
<evidence type="ECO:0000313" key="6">
    <source>
        <dbReference type="Proteomes" id="UP000183794"/>
    </source>
</evidence>
<dbReference type="EMBL" id="FPLD01000121">
    <property type="protein sequence ID" value="SGZ15317.1"/>
    <property type="molecule type" value="Genomic_DNA"/>
</dbReference>
<organism evidence="5 6">
    <name type="scientific">Moritella viscosa</name>
    <dbReference type="NCBI Taxonomy" id="80854"/>
    <lineage>
        <taxon>Bacteria</taxon>
        <taxon>Pseudomonadati</taxon>
        <taxon>Pseudomonadota</taxon>
        <taxon>Gammaproteobacteria</taxon>
        <taxon>Alteromonadales</taxon>
        <taxon>Moritellaceae</taxon>
        <taxon>Moritella</taxon>
    </lineage>
</organism>
<dbReference type="HOGENOM" id="CLU_1034051_0_0_6"/>
<keyword evidence="4" id="KW-0963">Cytoplasm</keyword>
<evidence type="ECO:0000256" key="2">
    <source>
        <dbReference type="ARBA" id="ARBA00009695"/>
    </source>
</evidence>
<dbReference type="OrthoDB" id="9790667at2"/>
<sequence length="268" mass="30894">MLQKELRQAKSIDNVYNSAYWHLAQKDYTLAEIRTKLERKTDNQEWIETVLDDLVSKNYIKSDFDFAVLFAESAFHNEQGKSAILRKLRARGVDEKDAAAAIEQVMDDEEIDQFELAASRLRSTFQTFHSTTKEKVYSQFTTKGFSRAEIDHALAMHPEKDTLRSKLEVKAEKADLSQETMKLYRKGKGKRVIRSELRSKLIDVEDFDNVIDQLELAGDIDFYQSCLDELNKKRYDTSNSAGKSKAYAYLSRKGFDSDEIKEALNPSD</sequence>
<dbReference type="PATRIC" id="fig|80854.5.peg.2927"/>
<evidence type="ECO:0000256" key="1">
    <source>
        <dbReference type="ARBA" id="ARBA00004496"/>
    </source>
</evidence>
<proteinExistence type="inferred from homology"/>
<dbReference type="GO" id="GO:0006282">
    <property type="term" value="P:regulation of DNA repair"/>
    <property type="evidence" value="ECO:0007669"/>
    <property type="project" value="InterPro"/>
</dbReference>
<dbReference type="PANTHER" id="PTHR33602:SF1">
    <property type="entry name" value="REGULATORY PROTEIN RECX FAMILY PROTEIN"/>
    <property type="match status" value="1"/>
</dbReference>
<gene>
    <name evidence="5" type="ORF">NVI5450_4158</name>
</gene>
<dbReference type="InterPro" id="IPR003783">
    <property type="entry name" value="Regulatory_RecX"/>
</dbReference>
<dbReference type="AlphaFoldDB" id="A0A090IHW1"/>
<dbReference type="Gene3D" id="1.10.10.10">
    <property type="entry name" value="Winged helix-like DNA-binding domain superfamily/Winged helix DNA-binding domain"/>
    <property type="match status" value="3"/>
</dbReference>
<reference evidence="5 6" key="1">
    <citation type="submission" date="2016-11" db="EMBL/GenBank/DDBJ databases">
        <authorList>
            <person name="Jaros S."/>
            <person name="Januszkiewicz K."/>
            <person name="Wedrychowicz H."/>
        </authorList>
    </citation>
    <scope>NUCLEOTIDE SEQUENCE [LARGE SCALE GENOMIC DNA]</scope>
    <source>
        <strain evidence="5">NVI 5450</strain>
    </source>
</reference>
<dbReference type="InterPro" id="IPR036388">
    <property type="entry name" value="WH-like_DNA-bd_sf"/>
</dbReference>
<name>A0A090IHW1_9GAMM</name>
<accession>A0A090IHW1</accession>
<dbReference type="KEGG" id="mvs:MVIS_2755"/>
<protein>
    <recommendedName>
        <fullName evidence="3">Regulatory protein RecX</fullName>
    </recommendedName>
</protein>
<dbReference type="PANTHER" id="PTHR33602">
    <property type="entry name" value="REGULATORY PROTEIN RECX FAMILY PROTEIN"/>
    <property type="match status" value="1"/>
</dbReference>
<evidence type="ECO:0000313" key="5">
    <source>
        <dbReference type="EMBL" id="SGZ15317.1"/>
    </source>
</evidence>
<dbReference type="Proteomes" id="UP000183794">
    <property type="component" value="Unassembled WGS sequence"/>
</dbReference>
<comment type="similarity">
    <text evidence="2">Belongs to the RecX family.</text>
</comment>
<evidence type="ECO:0000256" key="4">
    <source>
        <dbReference type="ARBA" id="ARBA00022490"/>
    </source>
</evidence>
<dbReference type="STRING" id="80854.MVIS_2755"/>